<dbReference type="PROSITE" id="PS51123">
    <property type="entry name" value="OMPA_2"/>
    <property type="match status" value="1"/>
</dbReference>
<dbReference type="GO" id="GO:0005886">
    <property type="term" value="C:plasma membrane"/>
    <property type="evidence" value="ECO:0007669"/>
    <property type="project" value="UniProtKB-SubCell"/>
</dbReference>
<comment type="subcellular location">
    <subcellularLocation>
        <location evidence="1">Cell membrane</location>
        <topology evidence="1">Single-pass membrane protein</topology>
    </subcellularLocation>
</comment>
<accession>A0A1M7ZF50</accession>
<evidence type="ECO:0000256" key="6">
    <source>
        <dbReference type="ARBA" id="ARBA00023136"/>
    </source>
</evidence>
<gene>
    <name evidence="10" type="ORF">SAMN02745172_01338</name>
</gene>
<dbReference type="Pfam" id="PF13677">
    <property type="entry name" value="MotB_plug"/>
    <property type="match status" value="1"/>
</dbReference>
<feature type="domain" description="OmpA-like" evidence="9">
    <location>
        <begin position="347"/>
        <end position="467"/>
    </location>
</feature>
<feature type="compositionally biased region" description="Basic and acidic residues" evidence="8">
    <location>
        <begin position="93"/>
        <end position="117"/>
    </location>
</feature>
<keyword evidence="6 7" id="KW-0472">Membrane</keyword>
<evidence type="ECO:0000256" key="1">
    <source>
        <dbReference type="ARBA" id="ARBA00004162"/>
    </source>
</evidence>
<dbReference type="RefSeq" id="WP_073626794.1">
    <property type="nucleotide sequence ID" value="NZ_FRXO01000002.1"/>
</dbReference>
<evidence type="ECO:0000256" key="2">
    <source>
        <dbReference type="ARBA" id="ARBA00008914"/>
    </source>
</evidence>
<proteinExistence type="inferred from homology"/>
<keyword evidence="5" id="KW-1133">Transmembrane helix</keyword>
<dbReference type="PANTHER" id="PTHR30329">
    <property type="entry name" value="STATOR ELEMENT OF FLAGELLAR MOTOR COMPLEX"/>
    <property type="match status" value="1"/>
</dbReference>
<dbReference type="InterPro" id="IPR050330">
    <property type="entry name" value="Bact_OuterMem_StrucFunc"/>
</dbReference>
<reference evidence="10 11" key="1">
    <citation type="submission" date="2016-12" db="EMBL/GenBank/DDBJ databases">
        <authorList>
            <person name="Song W.-J."/>
            <person name="Kurnit D.M."/>
        </authorList>
    </citation>
    <scope>NUCLEOTIDE SEQUENCE [LARGE SCALE GENOMIC DNA]</scope>
    <source>
        <strain evidence="10 11">DSM 19599</strain>
    </source>
</reference>
<keyword evidence="11" id="KW-1185">Reference proteome</keyword>
<dbReference type="Pfam" id="PF00691">
    <property type="entry name" value="OmpA"/>
    <property type="match status" value="1"/>
</dbReference>
<evidence type="ECO:0000256" key="7">
    <source>
        <dbReference type="PROSITE-ProRule" id="PRU00473"/>
    </source>
</evidence>
<dbReference type="STRING" id="1123029.SAMN02745172_01338"/>
<dbReference type="InterPro" id="IPR006665">
    <property type="entry name" value="OmpA-like"/>
</dbReference>
<dbReference type="SUPFAM" id="SSF103088">
    <property type="entry name" value="OmpA-like"/>
    <property type="match status" value="1"/>
</dbReference>
<feature type="region of interest" description="Disordered" evidence="8">
    <location>
        <begin position="193"/>
        <end position="255"/>
    </location>
</feature>
<dbReference type="Gene3D" id="3.30.1330.60">
    <property type="entry name" value="OmpA-like domain"/>
    <property type="match status" value="1"/>
</dbReference>
<evidence type="ECO:0000256" key="3">
    <source>
        <dbReference type="ARBA" id="ARBA00022475"/>
    </source>
</evidence>
<organism evidence="10 11">
    <name type="scientific">Pseudoxanthobacter soli DSM 19599</name>
    <dbReference type="NCBI Taxonomy" id="1123029"/>
    <lineage>
        <taxon>Bacteria</taxon>
        <taxon>Pseudomonadati</taxon>
        <taxon>Pseudomonadota</taxon>
        <taxon>Alphaproteobacteria</taxon>
        <taxon>Hyphomicrobiales</taxon>
        <taxon>Segnochrobactraceae</taxon>
        <taxon>Pseudoxanthobacter</taxon>
    </lineage>
</organism>
<dbReference type="PANTHER" id="PTHR30329:SF21">
    <property type="entry name" value="LIPOPROTEIN YIAD-RELATED"/>
    <property type="match status" value="1"/>
</dbReference>
<keyword evidence="4" id="KW-0812">Transmembrane</keyword>
<evidence type="ECO:0000256" key="4">
    <source>
        <dbReference type="ARBA" id="ARBA00022692"/>
    </source>
</evidence>
<evidence type="ECO:0000259" key="9">
    <source>
        <dbReference type="PROSITE" id="PS51123"/>
    </source>
</evidence>
<dbReference type="EMBL" id="FRXO01000002">
    <property type="protein sequence ID" value="SHO63306.1"/>
    <property type="molecule type" value="Genomic_DNA"/>
</dbReference>
<evidence type="ECO:0000313" key="11">
    <source>
        <dbReference type="Proteomes" id="UP000186406"/>
    </source>
</evidence>
<feature type="region of interest" description="Disordered" evidence="8">
    <location>
        <begin position="73"/>
        <end position="134"/>
    </location>
</feature>
<dbReference type="CDD" id="cd07185">
    <property type="entry name" value="OmpA_C-like"/>
    <property type="match status" value="1"/>
</dbReference>
<dbReference type="OrthoDB" id="7170686at2"/>
<keyword evidence="3" id="KW-1003">Cell membrane</keyword>
<sequence length="467" mass="49333">MSSAPEHDLIIIRRVEEEEHESHNTAWKVAHADFMTAMMAFFLIMWLINATDDEAKKEIANYFNPINLAASPVEHKGVNDPKPLAESPTQKKGVNDPKPMKADEQEIVGHEMGDGDKSPTGNKPGGEKVQAGPDTTGVVKVAIGQQAATSQEEAAAFQDPYAVLSKLASLAPADTPADPDVVIGVVGQEGVATSAAQAQRDPFDPTYWQLRDGPKRKTPDPTAQNGAASQPQPANTAIDARSSGKNDGFAVVNDPGAGAQAATNIAEQGMSMSAALSGGDLPPDPEAADIAAAAVAEAEAAAAAAVAQRAADRQARAVALGAELAAALRTSVGTAAIPHVEVTSSSEGLLINLTDDLDFSMFPIGSAIPHPKLVKAMENVAAVLKERPGQVLIRGYTDARPFRSETYDNWRLSTARAHMAYYMLTRGGLDSARIEQIEGHADRNLKNPDDPNAAENRRIEIVLQVPE</sequence>
<protein>
    <submittedName>
        <fullName evidence="10">Chemotaxis protein MotB</fullName>
    </submittedName>
</protein>
<dbReference type="InterPro" id="IPR025713">
    <property type="entry name" value="MotB-like_N_dom"/>
</dbReference>
<evidence type="ECO:0000313" key="10">
    <source>
        <dbReference type="EMBL" id="SHO63306.1"/>
    </source>
</evidence>
<dbReference type="AlphaFoldDB" id="A0A1M7ZF50"/>
<evidence type="ECO:0000256" key="5">
    <source>
        <dbReference type="ARBA" id="ARBA00022989"/>
    </source>
</evidence>
<dbReference type="Proteomes" id="UP000186406">
    <property type="component" value="Unassembled WGS sequence"/>
</dbReference>
<feature type="compositionally biased region" description="Polar residues" evidence="8">
    <location>
        <begin position="221"/>
        <end position="235"/>
    </location>
</feature>
<dbReference type="InterPro" id="IPR036737">
    <property type="entry name" value="OmpA-like_sf"/>
</dbReference>
<comment type="similarity">
    <text evidence="2">Belongs to the MotB family.</text>
</comment>
<name>A0A1M7ZF50_9HYPH</name>
<evidence type="ECO:0000256" key="8">
    <source>
        <dbReference type="SAM" id="MobiDB-lite"/>
    </source>
</evidence>